<keyword evidence="8 11" id="KW-1133">Transmembrane helix</keyword>
<dbReference type="GO" id="GO:0005524">
    <property type="term" value="F:ATP binding"/>
    <property type="evidence" value="ECO:0007669"/>
    <property type="project" value="UniProtKB-KW"/>
</dbReference>
<dbReference type="RefSeq" id="WP_009489379.1">
    <property type="nucleotide sequence ID" value="NZ_CP141048.1"/>
</dbReference>
<dbReference type="InterPro" id="IPR010128">
    <property type="entry name" value="ATPase_T1SS_PrtD-like"/>
</dbReference>
<proteinExistence type="inferred from homology"/>
<evidence type="ECO:0000259" key="13">
    <source>
        <dbReference type="PROSITE" id="PS50929"/>
    </source>
</evidence>
<feature type="region of interest" description="Disordered" evidence="10">
    <location>
        <begin position="598"/>
        <end position="617"/>
    </location>
</feature>
<sequence>MTLQASTTQPTRRDTELDQALSACRSAFWIMALFSVIINMLLLTQPIYMLQVYDRVLTTGHIETLVTLTGLAAVALLLLGALEALRSAVTVRIGCWLYDRLGPVLLTHGVNARLLGDSAGAQPLRDLSQIQSFIATQGLTVFFDAPWVPVFVILIWMLHPVLGTLALCSAIILFGLTVANDLLTRKPNLTANLAQISATQQAEAAIRNAEVVCAMGMLPDIIQRWKVTNATSQRAVRTSAELGGVLVGLTKFVRFLVQIAALGLGAWLVLRGELSPGAMIAGSILLGRALAPVELAMSVWRGFSSARIAYGRLKQRLQNATAQVARTRLPAPMGRLAVENITYVLPQDRRAVLRNISFAVEPGEAVAVIGPSAGGKSTLCRLLVGTAMPSSGQIRIDGSQIDHWDQSQLGEFIGYLPQDVELFAGTIRENIARMGQVDDQAVVEAAMMAHAHELIQHLPQGYETQIGDGGAGLSGGQRQRLGLARAVYGSPRLIVLDEPNANLDQAGESALAATLHELKMQGTALIIVGHRPSTLAQADKILLLKDGRLELFGPREQILQTLRGLAATNGRSGTVPMHKPSGAAVDGAETPEGVSVVGTPSMSAVSSEAPEHTRCAQ</sequence>
<dbReference type="PANTHER" id="PTHR24221">
    <property type="entry name" value="ATP-BINDING CASSETTE SUB-FAMILY B"/>
    <property type="match status" value="1"/>
</dbReference>
<dbReference type="InterPro" id="IPR017871">
    <property type="entry name" value="ABC_transporter-like_CS"/>
</dbReference>
<keyword evidence="7" id="KW-0067">ATP-binding</keyword>
<organism evidence="14 15">
    <name type="scientific">Microvirga lotononidis</name>
    <dbReference type="NCBI Taxonomy" id="864069"/>
    <lineage>
        <taxon>Bacteria</taxon>
        <taxon>Pseudomonadati</taxon>
        <taxon>Pseudomonadota</taxon>
        <taxon>Alphaproteobacteria</taxon>
        <taxon>Hyphomicrobiales</taxon>
        <taxon>Methylobacteriaceae</taxon>
        <taxon>Microvirga</taxon>
    </lineage>
</organism>
<dbReference type="HOGENOM" id="CLU_000604_95_6_5"/>
<dbReference type="PROSITE" id="PS50893">
    <property type="entry name" value="ABC_TRANSPORTER_2"/>
    <property type="match status" value="1"/>
</dbReference>
<dbReference type="GO" id="GO:0030256">
    <property type="term" value="C:type I protein secretion system complex"/>
    <property type="evidence" value="ECO:0007669"/>
    <property type="project" value="InterPro"/>
</dbReference>
<gene>
    <name evidence="14" type="ORF">MicloDRAFT_00007520</name>
</gene>
<dbReference type="Pfam" id="PF00664">
    <property type="entry name" value="ABC_membrane"/>
    <property type="match status" value="1"/>
</dbReference>
<dbReference type="InterPro" id="IPR036640">
    <property type="entry name" value="ABC1_TM_sf"/>
</dbReference>
<evidence type="ECO:0000256" key="11">
    <source>
        <dbReference type="SAM" id="Phobius"/>
    </source>
</evidence>
<dbReference type="Gene3D" id="1.20.1560.10">
    <property type="entry name" value="ABC transporter type 1, transmembrane domain"/>
    <property type="match status" value="1"/>
</dbReference>
<evidence type="ECO:0000256" key="3">
    <source>
        <dbReference type="ARBA" id="ARBA00022448"/>
    </source>
</evidence>
<evidence type="ECO:0000256" key="7">
    <source>
        <dbReference type="ARBA" id="ARBA00022840"/>
    </source>
</evidence>
<dbReference type="STRING" id="864069.MicloDRAFT_00007520"/>
<dbReference type="EMBL" id="JH660637">
    <property type="protein sequence ID" value="EIM30502.1"/>
    <property type="molecule type" value="Genomic_DNA"/>
</dbReference>
<evidence type="ECO:0000256" key="6">
    <source>
        <dbReference type="ARBA" id="ARBA00022741"/>
    </source>
</evidence>
<evidence type="ECO:0000256" key="10">
    <source>
        <dbReference type="SAM" id="MobiDB-lite"/>
    </source>
</evidence>
<dbReference type="PROSITE" id="PS00211">
    <property type="entry name" value="ABC_TRANSPORTER_1"/>
    <property type="match status" value="1"/>
</dbReference>
<evidence type="ECO:0000313" key="14">
    <source>
        <dbReference type="EMBL" id="EIM30502.1"/>
    </source>
</evidence>
<comment type="subcellular location">
    <subcellularLocation>
        <location evidence="1">Cell membrane</location>
        <topology evidence="1">Multi-pass membrane protein</topology>
    </subcellularLocation>
</comment>
<dbReference type="InterPro" id="IPR003593">
    <property type="entry name" value="AAA+_ATPase"/>
</dbReference>
<dbReference type="InterPro" id="IPR039421">
    <property type="entry name" value="Type_1_exporter"/>
</dbReference>
<dbReference type="eggNOG" id="COG4618">
    <property type="taxonomic scope" value="Bacteria"/>
</dbReference>
<dbReference type="FunFam" id="3.40.50.300:FF:001444">
    <property type="entry name" value="ABC transporter ATP-binding protein"/>
    <property type="match status" value="1"/>
</dbReference>
<reference evidence="14 15" key="1">
    <citation type="submission" date="2012-02" db="EMBL/GenBank/DDBJ databases">
        <title>Improved High-Quality Draft sequence of Microvirga sp. WSM3557.</title>
        <authorList>
            <consortium name="US DOE Joint Genome Institute"/>
            <person name="Lucas S."/>
            <person name="Han J."/>
            <person name="Lapidus A."/>
            <person name="Cheng J.-F."/>
            <person name="Goodwin L."/>
            <person name="Pitluck S."/>
            <person name="Peters L."/>
            <person name="Zhang X."/>
            <person name="Detter J.C."/>
            <person name="Han C."/>
            <person name="Tapia R."/>
            <person name="Land M."/>
            <person name="Hauser L."/>
            <person name="Kyrpides N."/>
            <person name="Ivanova N."/>
            <person name="Pagani I."/>
            <person name="Brau L."/>
            <person name="Yates R."/>
            <person name="O'Hara G."/>
            <person name="Rui T."/>
            <person name="Howieson J."/>
            <person name="Reeve W."/>
            <person name="Woyke T."/>
        </authorList>
    </citation>
    <scope>NUCLEOTIDE SEQUENCE [LARGE SCALE GENOMIC DNA]</scope>
    <source>
        <strain evidence="14 15">WSM3557</strain>
    </source>
</reference>
<protein>
    <submittedName>
        <fullName evidence="14">Type I secretion system ABC transporter, PrtD family</fullName>
    </submittedName>
</protein>
<dbReference type="PROSITE" id="PS50929">
    <property type="entry name" value="ABC_TM1F"/>
    <property type="match status" value="1"/>
</dbReference>
<dbReference type="Pfam" id="PF00005">
    <property type="entry name" value="ABC_tran"/>
    <property type="match status" value="1"/>
</dbReference>
<keyword evidence="5 11" id="KW-0812">Transmembrane</keyword>
<dbReference type="Proteomes" id="UP000003947">
    <property type="component" value="Unassembled WGS sequence"/>
</dbReference>
<evidence type="ECO:0000256" key="9">
    <source>
        <dbReference type="ARBA" id="ARBA00023136"/>
    </source>
</evidence>
<comment type="similarity">
    <text evidence="2">Belongs to the ABC transporter superfamily.</text>
</comment>
<dbReference type="InterPro" id="IPR027417">
    <property type="entry name" value="P-loop_NTPase"/>
</dbReference>
<feature type="transmembrane region" description="Helical" evidence="11">
    <location>
        <begin position="147"/>
        <end position="176"/>
    </location>
</feature>
<keyword evidence="4" id="KW-1003">Cell membrane</keyword>
<feature type="domain" description="ABC transporter" evidence="12">
    <location>
        <begin position="336"/>
        <end position="571"/>
    </location>
</feature>
<evidence type="ECO:0000256" key="4">
    <source>
        <dbReference type="ARBA" id="ARBA00022475"/>
    </source>
</evidence>
<evidence type="ECO:0000256" key="5">
    <source>
        <dbReference type="ARBA" id="ARBA00022692"/>
    </source>
</evidence>
<dbReference type="OrthoDB" id="9808328at2"/>
<dbReference type="SUPFAM" id="SSF52540">
    <property type="entry name" value="P-loop containing nucleoside triphosphate hydrolases"/>
    <property type="match status" value="1"/>
</dbReference>
<keyword evidence="15" id="KW-1185">Reference proteome</keyword>
<dbReference type="PANTHER" id="PTHR24221:SF248">
    <property type="entry name" value="ABC TRANSPORTER TRANSMEMBRANE REGION"/>
    <property type="match status" value="1"/>
</dbReference>
<dbReference type="GO" id="GO:0034040">
    <property type="term" value="F:ATPase-coupled lipid transmembrane transporter activity"/>
    <property type="evidence" value="ECO:0007669"/>
    <property type="project" value="TreeGrafter"/>
</dbReference>
<dbReference type="InterPro" id="IPR003439">
    <property type="entry name" value="ABC_transporter-like_ATP-bd"/>
</dbReference>
<evidence type="ECO:0000256" key="8">
    <source>
        <dbReference type="ARBA" id="ARBA00022989"/>
    </source>
</evidence>
<dbReference type="InterPro" id="IPR011527">
    <property type="entry name" value="ABC1_TM_dom"/>
</dbReference>
<dbReference type="NCBIfam" id="TIGR01842">
    <property type="entry name" value="type_I_sec_PrtD"/>
    <property type="match status" value="1"/>
</dbReference>
<keyword evidence="6" id="KW-0547">Nucleotide-binding</keyword>
<dbReference type="PATRIC" id="fig|864069.3.peg.835"/>
<name>I4Z2R0_9HYPH</name>
<keyword evidence="3" id="KW-0813">Transport</keyword>
<feature type="transmembrane region" description="Helical" evidence="11">
    <location>
        <begin position="62"/>
        <end position="82"/>
    </location>
</feature>
<keyword evidence="9 11" id="KW-0472">Membrane</keyword>
<dbReference type="SMART" id="SM00382">
    <property type="entry name" value="AAA"/>
    <property type="match status" value="1"/>
</dbReference>
<feature type="transmembrane region" description="Helical" evidence="11">
    <location>
        <begin position="27"/>
        <end position="50"/>
    </location>
</feature>
<feature type="transmembrane region" description="Helical" evidence="11">
    <location>
        <begin position="252"/>
        <end position="270"/>
    </location>
</feature>
<feature type="domain" description="ABC transmembrane type-1" evidence="13">
    <location>
        <begin position="29"/>
        <end position="305"/>
    </location>
</feature>
<evidence type="ECO:0000313" key="15">
    <source>
        <dbReference type="Proteomes" id="UP000003947"/>
    </source>
</evidence>
<dbReference type="SUPFAM" id="SSF90123">
    <property type="entry name" value="ABC transporter transmembrane region"/>
    <property type="match status" value="1"/>
</dbReference>
<feature type="region of interest" description="Disordered" evidence="10">
    <location>
        <begin position="570"/>
        <end position="593"/>
    </location>
</feature>
<dbReference type="GO" id="GO:0140359">
    <property type="term" value="F:ABC-type transporter activity"/>
    <property type="evidence" value="ECO:0007669"/>
    <property type="project" value="InterPro"/>
</dbReference>
<dbReference type="GO" id="GO:0005886">
    <property type="term" value="C:plasma membrane"/>
    <property type="evidence" value="ECO:0007669"/>
    <property type="project" value="UniProtKB-SubCell"/>
</dbReference>
<dbReference type="AlphaFoldDB" id="I4Z2R0"/>
<evidence type="ECO:0000256" key="1">
    <source>
        <dbReference type="ARBA" id="ARBA00004651"/>
    </source>
</evidence>
<dbReference type="GO" id="GO:0030253">
    <property type="term" value="P:protein secretion by the type I secretion system"/>
    <property type="evidence" value="ECO:0007669"/>
    <property type="project" value="InterPro"/>
</dbReference>
<dbReference type="Gene3D" id="3.40.50.300">
    <property type="entry name" value="P-loop containing nucleotide triphosphate hydrolases"/>
    <property type="match status" value="1"/>
</dbReference>
<accession>I4Z2R0</accession>
<evidence type="ECO:0000256" key="2">
    <source>
        <dbReference type="ARBA" id="ARBA00005417"/>
    </source>
</evidence>
<dbReference type="GO" id="GO:0016887">
    <property type="term" value="F:ATP hydrolysis activity"/>
    <property type="evidence" value="ECO:0007669"/>
    <property type="project" value="InterPro"/>
</dbReference>
<evidence type="ECO:0000259" key="12">
    <source>
        <dbReference type="PROSITE" id="PS50893"/>
    </source>
</evidence>